<reference evidence="1 2" key="1">
    <citation type="journal article" date="2021" name="J. Hered.">
        <title>A chromosome-level genome assembly of the parasitoid wasp, Cotesia glomerata (Hymenoptera: Braconidae).</title>
        <authorList>
            <person name="Pinto B.J."/>
            <person name="Weis J.J."/>
            <person name="Gamble T."/>
            <person name="Ode P.J."/>
            <person name="Paul R."/>
            <person name="Zaspel J.M."/>
        </authorList>
    </citation>
    <scope>NUCLEOTIDE SEQUENCE [LARGE SCALE GENOMIC DNA]</scope>
    <source>
        <strain evidence="1">CgM1</strain>
    </source>
</reference>
<name>A0AAV7IGR7_COTGL</name>
<comment type="caution">
    <text evidence="1">The sequence shown here is derived from an EMBL/GenBank/DDBJ whole genome shotgun (WGS) entry which is preliminary data.</text>
</comment>
<protein>
    <submittedName>
        <fullName evidence="1">Uncharacterized protein</fullName>
    </submittedName>
</protein>
<dbReference type="Proteomes" id="UP000826195">
    <property type="component" value="Unassembled WGS sequence"/>
</dbReference>
<keyword evidence="2" id="KW-1185">Reference proteome</keyword>
<proteinExistence type="predicted"/>
<gene>
    <name evidence="1" type="ORF">KQX54_010488</name>
</gene>
<dbReference type="AlphaFoldDB" id="A0AAV7IGR7"/>
<evidence type="ECO:0000313" key="1">
    <source>
        <dbReference type="EMBL" id="KAH0549579.1"/>
    </source>
</evidence>
<sequence length="232" mass="27303">MLLIMGNLQSAYIPRVWIATTSHAAVFKIIDYVWNHQINVMGLDLSKNYKLSISGQEAEIRFLANESVWFALTKNDSERKLNEVLYIHLRPSELEFLRNVDSTSDYEVEVIEDSTNNNHYQAEMDELNQNETSSSSYEKGYFYSPDSYSDEEMHQIMHGKTPLPLIEDYHYQAEKDVDYYNITIRNDMYKDNRDETINRLINENIQLTQQLGNQQQMYWGLQEAINNLLLHP</sequence>
<evidence type="ECO:0000313" key="2">
    <source>
        <dbReference type="Proteomes" id="UP000826195"/>
    </source>
</evidence>
<accession>A0AAV7IGR7</accession>
<organism evidence="1 2">
    <name type="scientific">Cotesia glomerata</name>
    <name type="common">Lepidopteran parasitic wasp</name>
    <name type="synonym">Apanteles glomeratus</name>
    <dbReference type="NCBI Taxonomy" id="32391"/>
    <lineage>
        <taxon>Eukaryota</taxon>
        <taxon>Metazoa</taxon>
        <taxon>Ecdysozoa</taxon>
        <taxon>Arthropoda</taxon>
        <taxon>Hexapoda</taxon>
        <taxon>Insecta</taxon>
        <taxon>Pterygota</taxon>
        <taxon>Neoptera</taxon>
        <taxon>Endopterygota</taxon>
        <taxon>Hymenoptera</taxon>
        <taxon>Apocrita</taxon>
        <taxon>Ichneumonoidea</taxon>
        <taxon>Braconidae</taxon>
        <taxon>Microgastrinae</taxon>
        <taxon>Cotesia</taxon>
    </lineage>
</organism>
<dbReference type="EMBL" id="JAHXZJ010001864">
    <property type="protein sequence ID" value="KAH0549579.1"/>
    <property type="molecule type" value="Genomic_DNA"/>
</dbReference>